<evidence type="ECO:0000313" key="2">
    <source>
        <dbReference type="EMBL" id="VFQ92095.1"/>
    </source>
</evidence>
<name>A0A484MT25_9ASTE</name>
<gene>
    <name evidence="2" type="ORF">CCAM_LOCUS33871</name>
</gene>
<dbReference type="OrthoDB" id="686813at2759"/>
<feature type="region of interest" description="Disordered" evidence="1">
    <location>
        <begin position="1"/>
        <end position="46"/>
    </location>
</feature>
<organism evidence="2 3">
    <name type="scientific">Cuscuta campestris</name>
    <dbReference type="NCBI Taxonomy" id="132261"/>
    <lineage>
        <taxon>Eukaryota</taxon>
        <taxon>Viridiplantae</taxon>
        <taxon>Streptophyta</taxon>
        <taxon>Embryophyta</taxon>
        <taxon>Tracheophyta</taxon>
        <taxon>Spermatophyta</taxon>
        <taxon>Magnoliopsida</taxon>
        <taxon>eudicotyledons</taxon>
        <taxon>Gunneridae</taxon>
        <taxon>Pentapetalae</taxon>
        <taxon>asterids</taxon>
        <taxon>lamiids</taxon>
        <taxon>Solanales</taxon>
        <taxon>Convolvulaceae</taxon>
        <taxon>Cuscuteae</taxon>
        <taxon>Cuscuta</taxon>
        <taxon>Cuscuta subgen. Grammica</taxon>
        <taxon>Cuscuta sect. Cleistogrammica</taxon>
    </lineage>
</organism>
<protein>
    <submittedName>
        <fullName evidence="2">Uncharacterized protein</fullName>
    </submittedName>
</protein>
<dbReference type="PANTHER" id="PTHR34464">
    <property type="entry name" value="OS09G0376300 PROTEIN"/>
    <property type="match status" value="1"/>
</dbReference>
<dbReference type="AlphaFoldDB" id="A0A484MT25"/>
<accession>A0A484MT25</accession>
<sequence>MALSLSRLWWGGKQKKESTPKGSSVNTLPDCGPGQPESLELRRGRGKRVSVEERRRVDKEYDMVLVRSDDVCLSGSESDESDWSIGWLEPHNPDFYDDDEEEKEEDNTFAVLVPCYRFDRRELGHDDPSNHFFRAIKTIANESSLEGKKHMMEQWLPSHENFLSH</sequence>
<dbReference type="EMBL" id="OOIL02004480">
    <property type="protein sequence ID" value="VFQ92095.1"/>
    <property type="molecule type" value="Genomic_DNA"/>
</dbReference>
<dbReference type="PANTHER" id="PTHR34464:SF3">
    <property type="entry name" value="OS09G0376300 PROTEIN"/>
    <property type="match status" value="1"/>
</dbReference>
<proteinExistence type="predicted"/>
<keyword evidence="3" id="KW-1185">Reference proteome</keyword>
<evidence type="ECO:0000313" key="3">
    <source>
        <dbReference type="Proteomes" id="UP000595140"/>
    </source>
</evidence>
<reference evidence="2 3" key="1">
    <citation type="submission" date="2018-04" db="EMBL/GenBank/DDBJ databases">
        <authorList>
            <person name="Vogel A."/>
        </authorList>
    </citation>
    <scope>NUCLEOTIDE SEQUENCE [LARGE SCALE GENOMIC DNA]</scope>
</reference>
<dbReference type="Proteomes" id="UP000595140">
    <property type="component" value="Unassembled WGS sequence"/>
</dbReference>
<evidence type="ECO:0000256" key="1">
    <source>
        <dbReference type="SAM" id="MobiDB-lite"/>
    </source>
</evidence>